<evidence type="ECO:0000313" key="13">
    <source>
        <dbReference type="Proteomes" id="UP000621540"/>
    </source>
</evidence>
<dbReference type="SUPFAM" id="SSF52540">
    <property type="entry name" value="P-loop containing nucleoside triphosphate hydrolases"/>
    <property type="match status" value="2"/>
</dbReference>
<evidence type="ECO:0000313" key="12">
    <source>
        <dbReference type="EMBL" id="MBC5753563.1"/>
    </source>
</evidence>
<sequence>MITIDQVSFAYAEGKNSLRDVSLTIHPGECVLLCGESGCGKTTVTKLINGLIPHFTADGQLQGDVTVAGMPVRDTAVYELAKEVGSVFQNPKSQFFHLDTDSELEFGLENEGVPPEQIKSRVETTVRQLKIKKLMHRNIFSLSGGEKQLLAFASVYAMNPQIYTLDEPTANLDEEAIEKLRKQLIRLKEEGKTVVIAEHRLYFLADLVDRAVYIRDGRIEKSFSKAEFLAMEETERIRLGLRKLKRTTLDLEKARAYEAGKGLGICGLGCGYKGEPDVIKDLSFTAYPGEVLGISGHNGVGKTTLIRCLCGLIREQKGSISLEGDVLKRKQRQKNCFLVMQDVNHQLFSDSVFGECEQAGASDEAGIREALAQFDLGDYEETHPMALSGGQKQRLAVATAVLSGKKVLIFDEPTSGLDYRHMKEVCEMVRNLAKAGKIVLVVSHDREFMQDACDRILMLGEKEEEA</sequence>
<comment type="function">
    <text evidence="10">Probably part of an ABC transporter complex. Responsible for energy coupling to the transport system.</text>
</comment>
<dbReference type="SMART" id="SM00382">
    <property type="entry name" value="AAA"/>
    <property type="match status" value="2"/>
</dbReference>
<keyword evidence="4" id="KW-1003">Cell membrane</keyword>
<keyword evidence="3" id="KW-0813">Transport</keyword>
<dbReference type="InterPro" id="IPR003439">
    <property type="entry name" value="ABC_transporter-like_ATP-bd"/>
</dbReference>
<keyword evidence="9" id="KW-0472">Membrane</keyword>
<dbReference type="PANTHER" id="PTHR43553">
    <property type="entry name" value="HEAVY METAL TRANSPORTER"/>
    <property type="match status" value="1"/>
</dbReference>
<proteinExistence type="inferred from homology"/>
<dbReference type="InterPro" id="IPR027417">
    <property type="entry name" value="P-loop_NTPase"/>
</dbReference>
<dbReference type="InterPro" id="IPR050095">
    <property type="entry name" value="ECF_ABC_transporter_ATP-bd"/>
</dbReference>
<dbReference type="InterPro" id="IPR003593">
    <property type="entry name" value="AAA+_ATPase"/>
</dbReference>
<keyword evidence="8" id="KW-1278">Translocase</keyword>
<keyword evidence="7 12" id="KW-0067">ATP-binding</keyword>
<dbReference type="PANTHER" id="PTHR43553:SF23">
    <property type="entry name" value="ABC TRANSPORTER ATP-BINDING COMPONENT"/>
    <property type="match status" value="1"/>
</dbReference>
<dbReference type="EMBL" id="JACOQH010000003">
    <property type="protein sequence ID" value="MBC5753563.1"/>
    <property type="molecule type" value="Genomic_DNA"/>
</dbReference>
<protein>
    <submittedName>
        <fullName evidence="12">Energy-coupling factor ABC transporter ATP-binding protein</fullName>
    </submittedName>
</protein>
<dbReference type="GO" id="GO:0005524">
    <property type="term" value="F:ATP binding"/>
    <property type="evidence" value="ECO:0007669"/>
    <property type="project" value="UniProtKB-KW"/>
</dbReference>
<comment type="caution">
    <text evidence="12">The sequence shown here is derived from an EMBL/GenBank/DDBJ whole genome shotgun (WGS) entry which is preliminary data.</text>
</comment>
<evidence type="ECO:0000256" key="1">
    <source>
        <dbReference type="ARBA" id="ARBA00004202"/>
    </source>
</evidence>
<evidence type="ECO:0000256" key="3">
    <source>
        <dbReference type="ARBA" id="ARBA00022448"/>
    </source>
</evidence>
<keyword evidence="5" id="KW-0677">Repeat</keyword>
<feature type="domain" description="ABC transporter" evidence="11">
    <location>
        <begin position="2"/>
        <end position="241"/>
    </location>
</feature>
<evidence type="ECO:0000256" key="8">
    <source>
        <dbReference type="ARBA" id="ARBA00022967"/>
    </source>
</evidence>
<evidence type="ECO:0000256" key="7">
    <source>
        <dbReference type="ARBA" id="ARBA00022840"/>
    </source>
</evidence>
<dbReference type="PROSITE" id="PS50893">
    <property type="entry name" value="ABC_TRANSPORTER_2"/>
    <property type="match status" value="2"/>
</dbReference>
<accession>A0ABR7I9D8</accession>
<comment type="similarity">
    <text evidence="2">Belongs to the ABC transporter superfamily.</text>
</comment>
<dbReference type="InterPro" id="IPR017871">
    <property type="entry name" value="ABC_transporter-like_CS"/>
</dbReference>
<feature type="domain" description="ABC transporter" evidence="11">
    <location>
        <begin position="254"/>
        <end position="466"/>
    </location>
</feature>
<dbReference type="Proteomes" id="UP000621540">
    <property type="component" value="Unassembled WGS sequence"/>
</dbReference>
<evidence type="ECO:0000256" key="2">
    <source>
        <dbReference type="ARBA" id="ARBA00005417"/>
    </source>
</evidence>
<dbReference type="Gene3D" id="3.40.50.300">
    <property type="entry name" value="P-loop containing nucleotide triphosphate hydrolases"/>
    <property type="match status" value="2"/>
</dbReference>
<keyword evidence="6" id="KW-0547">Nucleotide-binding</keyword>
<evidence type="ECO:0000259" key="11">
    <source>
        <dbReference type="PROSITE" id="PS50893"/>
    </source>
</evidence>
<comment type="subcellular location">
    <subcellularLocation>
        <location evidence="1">Cell membrane</location>
        <topology evidence="1">Peripheral membrane protein</topology>
    </subcellularLocation>
</comment>
<evidence type="ECO:0000256" key="4">
    <source>
        <dbReference type="ARBA" id="ARBA00022475"/>
    </source>
</evidence>
<evidence type="ECO:0000256" key="6">
    <source>
        <dbReference type="ARBA" id="ARBA00022741"/>
    </source>
</evidence>
<keyword evidence="13" id="KW-1185">Reference proteome</keyword>
<dbReference type="PROSITE" id="PS00211">
    <property type="entry name" value="ABC_TRANSPORTER_1"/>
    <property type="match status" value="2"/>
</dbReference>
<reference evidence="12 13" key="1">
    <citation type="submission" date="2020-08" db="EMBL/GenBank/DDBJ databases">
        <title>Genome public.</title>
        <authorList>
            <person name="Liu C."/>
            <person name="Sun Q."/>
        </authorList>
    </citation>
    <scope>NUCLEOTIDE SEQUENCE [LARGE SCALE GENOMIC DNA]</scope>
    <source>
        <strain evidence="12 13">BX0805</strain>
    </source>
</reference>
<dbReference type="CDD" id="cd03226">
    <property type="entry name" value="ABC_cobalt_CbiO_domain2"/>
    <property type="match status" value="1"/>
</dbReference>
<dbReference type="InterPro" id="IPR015856">
    <property type="entry name" value="ABC_transpr_CbiO/EcfA_su"/>
</dbReference>
<dbReference type="CDD" id="cd03225">
    <property type="entry name" value="ABC_cobalt_CbiO_domain1"/>
    <property type="match status" value="1"/>
</dbReference>
<evidence type="ECO:0000256" key="10">
    <source>
        <dbReference type="ARBA" id="ARBA00025157"/>
    </source>
</evidence>
<evidence type="ECO:0000256" key="9">
    <source>
        <dbReference type="ARBA" id="ARBA00023136"/>
    </source>
</evidence>
<organism evidence="12 13">
    <name type="scientific">Roseburia yibonii</name>
    <dbReference type="NCBI Taxonomy" id="2763063"/>
    <lineage>
        <taxon>Bacteria</taxon>
        <taxon>Bacillati</taxon>
        <taxon>Bacillota</taxon>
        <taxon>Clostridia</taxon>
        <taxon>Lachnospirales</taxon>
        <taxon>Lachnospiraceae</taxon>
        <taxon>Roseburia</taxon>
    </lineage>
</organism>
<dbReference type="Pfam" id="PF00005">
    <property type="entry name" value="ABC_tran"/>
    <property type="match status" value="2"/>
</dbReference>
<name>A0ABR7I9D8_9FIRM</name>
<dbReference type="RefSeq" id="WP_186981930.1">
    <property type="nucleotide sequence ID" value="NZ_JACOQH010000003.1"/>
</dbReference>
<gene>
    <name evidence="12" type="ORF">H8Z76_05880</name>
</gene>
<evidence type="ECO:0000256" key="5">
    <source>
        <dbReference type="ARBA" id="ARBA00022737"/>
    </source>
</evidence>